<dbReference type="PROSITE" id="PS51898">
    <property type="entry name" value="TYR_RECOMBINASE"/>
    <property type="match status" value="1"/>
</dbReference>
<keyword evidence="5" id="KW-1185">Reference proteome</keyword>
<dbReference type="InterPro" id="IPR002104">
    <property type="entry name" value="Integrase_catalytic"/>
</dbReference>
<dbReference type="Pfam" id="PF00589">
    <property type="entry name" value="Phage_integrase"/>
    <property type="match status" value="1"/>
</dbReference>
<dbReference type="Proteomes" id="UP000620025">
    <property type="component" value="Unassembled WGS sequence"/>
</dbReference>
<name>A0ABR9C3D5_9PSED</name>
<protein>
    <submittedName>
        <fullName evidence="4">Tyrosine-type recombinase/integrase</fullName>
    </submittedName>
</protein>
<accession>A0ABR9C3D5</accession>
<dbReference type="InterPro" id="IPR050090">
    <property type="entry name" value="Tyrosine_recombinase_XerCD"/>
</dbReference>
<organism evidence="4 5">
    <name type="scientific">Pseudomonas coleopterorum</name>
    <dbReference type="NCBI Taxonomy" id="1605838"/>
    <lineage>
        <taxon>Bacteria</taxon>
        <taxon>Pseudomonadati</taxon>
        <taxon>Pseudomonadota</taxon>
        <taxon>Gammaproteobacteria</taxon>
        <taxon>Pseudomonadales</taxon>
        <taxon>Pseudomonadaceae</taxon>
        <taxon>Pseudomonas</taxon>
    </lineage>
</organism>
<dbReference type="Gene3D" id="1.10.443.10">
    <property type="entry name" value="Intergrase catalytic core"/>
    <property type="match status" value="1"/>
</dbReference>
<dbReference type="PANTHER" id="PTHR30349">
    <property type="entry name" value="PHAGE INTEGRASE-RELATED"/>
    <property type="match status" value="1"/>
</dbReference>
<gene>
    <name evidence="4" type="ORF">IFT38_19005</name>
</gene>
<feature type="domain" description="Tyr recombinase" evidence="3">
    <location>
        <begin position="305"/>
        <end position="502"/>
    </location>
</feature>
<dbReference type="SUPFAM" id="SSF56349">
    <property type="entry name" value="DNA breaking-rejoining enzymes"/>
    <property type="match status" value="1"/>
</dbReference>
<evidence type="ECO:0000259" key="3">
    <source>
        <dbReference type="PROSITE" id="PS51898"/>
    </source>
</evidence>
<evidence type="ECO:0000256" key="1">
    <source>
        <dbReference type="ARBA" id="ARBA00022908"/>
    </source>
</evidence>
<proteinExistence type="predicted"/>
<dbReference type="InterPro" id="IPR013762">
    <property type="entry name" value="Integrase-like_cat_sf"/>
</dbReference>
<sequence length="698" mass="79469">MNSSNSSTKDGDQDYKRSLIEEFESDVTEEATAGLEQMLLATQQVHRPNFSELILKLESSDGWFPVSDVSCYRDSVWRLDGPLHSTRISIPFDSQVYGGNELKRALSYYMLPENSLMGGVKSNRTSMVYSQDFGLVEKYLLVDNNLDASPNGLRLVSSRLVDQALDKIRDQDTASNYFGFYKIMKLWVLLSDQHLIPEHLRIDIPLDKVDVLERRKEIADSIKATLSTWVAFSEEDLGHLMEYALFWLEKVPPELKKIVPAINKLNSNSTRRRKVITNRDEALEKSFCVVIDGKKVMELNCAKQVHKKRADQFRYTWKANYAAALDQMRSALLILFALVTGARASELAPLSITDISNDKADGSGNYWLRIVRWKTADDPTYNGEIEYLPLPRFAAECAITYHDLGNVGRSSKRHWLFQSNRSDNTKTSLTPQMLSGIIQQLTEDLPVERIHLHRFRKTIAEILINQDERNLDLIRALFGHKTFKMTMQYIARNPAMVRAVAASIEHSYTSELHDVITQIKYGAYSGLVAQRINQQIQEKPADFEVGQLKISLLDFVSNLLVGGEPLFIRRTAVGTYCVTAEQFDLNNLPPCIQGRDFGGEIPRPDPTNCHYECRKIVVLEKARDSLEGNIKFYQRILDKTGANLPDRTRRDIEAKVASYHEHLKNLNATSLGRHNTDFVEVSAQQKVGPLRLVTTREI</sequence>
<evidence type="ECO:0000256" key="2">
    <source>
        <dbReference type="ARBA" id="ARBA00023172"/>
    </source>
</evidence>
<reference evidence="4 5" key="1">
    <citation type="journal article" date="2020" name="FEMS Microbiol. Ecol.">
        <title>Temporal dynamics of bacterial communities during seed development and maturation.</title>
        <authorList>
            <person name="Chesneau G."/>
            <person name="Torres-Cortes G."/>
            <person name="Briand M."/>
            <person name="Darrasse A."/>
            <person name="Preveaux A."/>
            <person name="Marais C."/>
            <person name="Jacques M.A."/>
            <person name="Shade A."/>
            <person name="Barret M."/>
        </authorList>
    </citation>
    <scope>NUCLEOTIDE SEQUENCE [LARGE SCALE GENOMIC DNA]</scope>
    <source>
        <strain evidence="4 5">CFBP13599</strain>
    </source>
</reference>
<dbReference type="RefSeq" id="WP_192068947.1">
    <property type="nucleotide sequence ID" value="NZ_JACYWY010000003.1"/>
</dbReference>
<keyword evidence="1" id="KW-0229">DNA integration</keyword>
<dbReference type="InterPro" id="IPR011010">
    <property type="entry name" value="DNA_brk_join_enz"/>
</dbReference>
<keyword evidence="2" id="KW-0233">DNA recombination</keyword>
<comment type="caution">
    <text evidence="4">The sequence shown here is derived from an EMBL/GenBank/DDBJ whole genome shotgun (WGS) entry which is preliminary data.</text>
</comment>
<dbReference type="EMBL" id="JACYWZ010000008">
    <property type="protein sequence ID" value="MBD8771635.1"/>
    <property type="molecule type" value="Genomic_DNA"/>
</dbReference>
<evidence type="ECO:0000313" key="4">
    <source>
        <dbReference type="EMBL" id="MBD8771635.1"/>
    </source>
</evidence>
<evidence type="ECO:0000313" key="5">
    <source>
        <dbReference type="Proteomes" id="UP000620025"/>
    </source>
</evidence>